<name>A0AAV5TR44_9BILA</name>
<dbReference type="Proteomes" id="UP001432027">
    <property type="component" value="Unassembled WGS sequence"/>
</dbReference>
<comment type="caution">
    <text evidence="1">The sequence shown here is derived from an EMBL/GenBank/DDBJ whole genome shotgun (WGS) entry which is preliminary data.</text>
</comment>
<feature type="non-terminal residue" evidence="1">
    <location>
        <position position="1"/>
    </location>
</feature>
<organism evidence="1 2">
    <name type="scientific">Pristionchus entomophagus</name>
    <dbReference type="NCBI Taxonomy" id="358040"/>
    <lineage>
        <taxon>Eukaryota</taxon>
        <taxon>Metazoa</taxon>
        <taxon>Ecdysozoa</taxon>
        <taxon>Nematoda</taxon>
        <taxon>Chromadorea</taxon>
        <taxon>Rhabditida</taxon>
        <taxon>Rhabditina</taxon>
        <taxon>Diplogasteromorpha</taxon>
        <taxon>Diplogasteroidea</taxon>
        <taxon>Neodiplogasteridae</taxon>
        <taxon>Pristionchus</taxon>
    </lineage>
</organism>
<sequence>LLRKSPFHMLIAVRRHFDHDDRTLKIYRFTYRQTQFHEEDILGFLGECMGRRINDVDIDFDHVSVDHVVVEKLLSGILFEKLKTNTHCMSDTTMDFMLTTVKEHNVNDFTFDVHLTTLSGSVKFLRALSEILQSLSIIQSYVHDIDQTSNYTLVQYDLDWAEIILDLFSETIDKLSIENEYFPSYLSKQGVDCLREGLPKLDKRIWFEATYNTYDRLDYKFNDYEIRLHHELHNRSSPRNILIIKHSTRHHEGEEIPVRIPMMKTRQLPVRSLRQPTISHASIPTPITR</sequence>
<protein>
    <submittedName>
        <fullName evidence="1">Uncharacterized protein</fullName>
    </submittedName>
</protein>
<reference evidence="1" key="1">
    <citation type="submission" date="2023-10" db="EMBL/GenBank/DDBJ databases">
        <title>Genome assembly of Pristionchus species.</title>
        <authorList>
            <person name="Yoshida K."/>
            <person name="Sommer R.J."/>
        </authorList>
    </citation>
    <scope>NUCLEOTIDE SEQUENCE</scope>
    <source>
        <strain evidence="1">RS0144</strain>
    </source>
</reference>
<accession>A0AAV5TR44</accession>
<dbReference type="EMBL" id="BTSX01000004">
    <property type="protein sequence ID" value="GMS96697.1"/>
    <property type="molecule type" value="Genomic_DNA"/>
</dbReference>
<dbReference type="AlphaFoldDB" id="A0AAV5TR44"/>
<evidence type="ECO:0000313" key="2">
    <source>
        <dbReference type="Proteomes" id="UP001432027"/>
    </source>
</evidence>
<keyword evidence="2" id="KW-1185">Reference proteome</keyword>
<evidence type="ECO:0000313" key="1">
    <source>
        <dbReference type="EMBL" id="GMS96697.1"/>
    </source>
</evidence>
<proteinExistence type="predicted"/>
<gene>
    <name evidence="1" type="ORF">PENTCL1PPCAC_18872</name>
</gene>